<keyword evidence="1" id="KW-0732">Signal</keyword>
<feature type="chain" id="PRO_5035172157" description="Fungal lipase-type domain-containing protein" evidence="1">
    <location>
        <begin position="23"/>
        <end position="200"/>
    </location>
</feature>
<evidence type="ECO:0000256" key="1">
    <source>
        <dbReference type="SAM" id="SignalP"/>
    </source>
</evidence>
<evidence type="ECO:0000259" key="2">
    <source>
        <dbReference type="Pfam" id="PF01764"/>
    </source>
</evidence>
<feature type="domain" description="Fungal lipase-type" evidence="2">
    <location>
        <begin position="44"/>
        <end position="110"/>
    </location>
</feature>
<dbReference type="InterPro" id="IPR029058">
    <property type="entry name" value="AB_hydrolase_fold"/>
</dbReference>
<dbReference type="GO" id="GO:0006629">
    <property type="term" value="P:lipid metabolic process"/>
    <property type="evidence" value="ECO:0007669"/>
    <property type="project" value="InterPro"/>
</dbReference>
<dbReference type="EMBL" id="RRYP01012159">
    <property type="protein sequence ID" value="TNV77293.1"/>
    <property type="molecule type" value="Genomic_DNA"/>
</dbReference>
<reference evidence="3" key="1">
    <citation type="submission" date="2019-06" db="EMBL/GenBank/DDBJ databases">
        <authorList>
            <person name="Zheng W."/>
        </authorList>
    </citation>
    <scope>NUCLEOTIDE SEQUENCE</scope>
    <source>
        <strain evidence="3">QDHG01</strain>
    </source>
</reference>
<name>A0A8J8NM01_HALGN</name>
<organism evidence="3 4">
    <name type="scientific">Halteria grandinella</name>
    <dbReference type="NCBI Taxonomy" id="5974"/>
    <lineage>
        <taxon>Eukaryota</taxon>
        <taxon>Sar</taxon>
        <taxon>Alveolata</taxon>
        <taxon>Ciliophora</taxon>
        <taxon>Intramacronucleata</taxon>
        <taxon>Spirotrichea</taxon>
        <taxon>Stichotrichia</taxon>
        <taxon>Sporadotrichida</taxon>
        <taxon>Halteriidae</taxon>
        <taxon>Halteria</taxon>
    </lineage>
</organism>
<sequence length="200" mass="22197">MRSIALSSTSLLLSLSLYLAHGAKTYNQELAYRGVYYSAATYCHSLGAAISVFAALDIKQFAPKVPMINVNFGQPRIGNAVFADYLMTMFPSGTFHRVTHLHDLVPHNPTPGQGYKHGGNEVWYNSPLPGDLSYVECENDAGQPENKDCSLSFVWATSIDQHRDYMSLPISNFCDEYEPANPKAPTDEQIYKTMGFLVSE</sequence>
<dbReference type="OrthoDB" id="283604at2759"/>
<dbReference type="PANTHER" id="PTHR45908:SF21">
    <property type="entry name" value="FUNGAL LIPASE-LIKE DOMAIN-CONTAINING PROTEIN"/>
    <property type="match status" value="1"/>
</dbReference>
<dbReference type="Pfam" id="PF01764">
    <property type="entry name" value="Lipase_3"/>
    <property type="match status" value="1"/>
</dbReference>
<dbReference type="Proteomes" id="UP000785679">
    <property type="component" value="Unassembled WGS sequence"/>
</dbReference>
<keyword evidence="4" id="KW-1185">Reference proteome</keyword>
<protein>
    <recommendedName>
        <fullName evidence="2">Fungal lipase-type domain-containing protein</fullName>
    </recommendedName>
</protein>
<evidence type="ECO:0000313" key="3">
    <source>
        <dbReference type="EMBL" id="TNV77293.1"/>
    </source>
</evidence>
<dbReference type="CDD" id="cd00741">
    <property type="entry name" value="Lipase"/>
    <property type="match status" value="1"/>
</dbReference>
<evidence type="ECO:0000313" key="4">
    <source>
        <dbReference type="Proteomes" id="UP000785679"/>
    </source>
</evidence>
<gene>
    <name evidence="3" type="ORF">FGO68_gene9937</name>
</gene>
<dbReference type="AlphaFoldDB" id="A0A8J8NM01"/>
<dbReference type="PANTHER" id="PTHR45908">
    <property type="entry name" value="PROTEIN CBG11750-RELATED"/>
    <property type="match status" value="1"/>
</dbReference>
<proteinExistence type="predicted"/>
<feature type="signal peptide" evidence="1">
    <location>
        <begin position="1"/>
        <end position="22"/>
    </location>
</feature>
<dbReference type="Gene3D" id="3.40.50.1820">
    <property type="entry name" value="alpha/beta hydrolase"/>
    <property type="match status" value="1"/>
</dbReference>
<accession>A0A8J8NM01</accession>
<comment type="caution">
    <text evidence="3">The sequence shown here is derived from an EMBL/GenBank/DDBJ whole genome shotgun (WGS) entry which is preliminary data.</text>
</comment>
<dbReference type="InterPro" id="IPR002921">
    <property type="entry name" value="Fungal_lipase-type"/>
</dbReference>
<dbReference type="SUPFAM" id="SSF53474">
    <property type="entry name" value="alpha/beta-Hydrolases"/>
    <property type="match status" value="1"/>
</dbReference>